<accession>A0A6N9JIA2</accession>
<protein>
    <submittedName>
        <fullName evidence="1">Uncharacterized protein</fullName>
    </submittedName>
</protein>
<evidence type="ECO:0000313" key="2">
    <source>
        <dbReference type="Proteomes" id="UP000469380"/>
    </source>
</evidence>
<gene>
    <name evidence="1" type="ORF">GT464_06530</name>
</gene>
<organism evidence="1 2">
    <name type="scientific">Collinsella aerofaciens</name>
    <dbReference type="NCBI Taxonomy" id="74426"/>
    <lineage>
        <taxon>Bacteria</taxon>
        <taxon>Bacillati</taxon>
        <taxon>Actinomycetota</taxon>
        <taxon>Coriobacteriia</taxon>
        <taxon>Coriobacteriales</taxon>
        <taxon>Coriobacteriaceae</taxon>
        <taxon>Collinsella</taxon>
    </lineage>
</organism>
<dbReference type="Proteomes" id="UP000469380">
    <property type="component" value="Unassembled WGS sequence"/>
</dbReference>
<evidence type="ECO:0000313" key="1">
    <source>
        <dbReference type="EMBL" id="MZJ39602.1"/>
    </source>
</evidence>
<dbReference type="AlphaFoldDB" id="A0A6N9JIA2"/>
<proteinExistence type="predicted"/>
<name>A0A6N9JIA2_9ACTN</name>
<dbReference type="EMBL" id="WWSR01000010">
    <property type="protein sequence ID" value="MZJ39602.1"/>
    <property type="molecule type" value="Genomic_DNA"/>
</dbReference>
<reference evidence="1 2" key="1">
    <citation type="journal article" date="2019" name="Nat. Med.">
        <title>A library of human gut bacterial isolates paired with longitudinal multiomics data enables mechanistic microbiome research.</title>
        <authorList>
            <person name="Poyet M."/>
            <person name="Groussin M."/>
            <person name="Gibbons S.M."/>
            <person name="Avila-Pacheco J."/>
            <person name="Jiang X."/>
            <person name="Kearney S.M."/>
            <person name="Perrotta A.R."/>
            <person name="Berdy B."/>
            <person name="Zhao S."/>
            <person name="Lieberman T.D."/>
            <person name="Swanson P.K."/>
            <person name="Smith M."/>
            <person name="Roesemann S."/>
            <person name="Alexander J.E."/>
            <person name="Rich S.A."/>
            <person name="Livny J."/>
            <person name="Vlamakis H."/>
            <person name="Clish C."/>
            <person name="Bullock K."/>
            <person name="Deik A."/>
            <person name="Scott J."/>
            <person name="Pierce K.A."/>
            <person name="Xavier R.J."/>
            <person name="Alm E.J."/>
        </authorList>
    </citation>
    <scope>NUCLEOTIDE SEQUENCE [LARGE SCALE GENOMIC DNA]</scope>
    <source>
        <strain evidence="1 2">BIOML-A20</strain>
    </source>
</reference>
<sequence>MAAALLDPYATHGMFIAITRTEVPVARNKYPEETVEKIRGDGPASVILRARRIESDLSWYKLLAGSRGFQSTAYVYV</sequence>
<comment type="caution">
    <text evidence="1">The sequence shown here is derived from an EMBL/GenBank/DDBJ whole genome shotgun (WGS) entry which is preliminary data.</text>
</comment>